<dbReference type="Gene3D" id="1.10.630.10">
    <property type="entry name" value="Cytochrome P450"/>
    <property type="match status" value="1"/>
</dbReference>
<evidence type="ECO:0000256" key="1">
    <source>
        <dbReference type="ARBA" id="ARBA00023033"/>
    </source>
</evidence>
<dbReference type="InterPro" id="IPR036396">
    <property type="entry name" value="Cyt_P450_sf"/>
</dbReference>
<comment type="caution">
    <text evidence="2">The sequence shown here is derived from an EMBL/GenBank/DDBJ whole genome shotgun (WGS) entry which is preliminary data.</text>
</comment>
<keyword evidence="3" id="KW-1185">Reference proteome</keyword>
<organism evidence="2 3">
    <name type="scientific">Timema podura</name>
    <name type="common">Walking stick</name>
    <dbReference type="NCBI Taxonomy" id="61482"/>
    <lineage>
        <taxon>Eukaryota</taxon>
        <taxon>Metazoa</taxon>
        <taxon>Ecdysozoa</taxon>
        <taxon>Arthropoda</taxon>
        <taxon>Hexapoda</taxon>
        <taxon>Insecta</taxon>
        <taxon>Pterygota</taxon>
        <taxon>Neoptera</taxon>
        <taxon>Polyneoptera</taxon>
        <taxon>Phasmatodea</taxon>
        <taxon>Timematodea</taxon>
        <taxon>Timematoidea</taxon>
        <taxon>Timematidae</taxon>
        <taxon>Timema</taxon>
    </lineage>
</organism>
<evidence type="ECO:0000313" key="2">
    <source>
        <dbReference type="EMBL" id="CAG2057937.1"/>
    </source>
</evidence>
<sequence length="288" mass="32252">MHATVFYFSRNKDKGSIPTKSVNKLLCLTVQSALVSFLRTCTGCATHPLNCLDRSTTMFSKPSLAHTNGKPLFLQLDKARQQWRVFNMVIPRSEVSQPRPISGDPHGCATYTKELIKLSSVTKEQYCLTPFLSSPSPYLPPQLTLPGLPHFPPQLTLPELPSVPPRLTLLEHPSVPPRLKLPEHPSVPPRLTLPEHSRRPFSYPYPHVSDHDVTVIVTSTKQQRGHKALVMFSGMRMALLETKVAVVALLSKYELSASKKTSLPIRLDPRTVTLSVEGDIWLRISNRK</sequence>
<dbReference type="EMBL" id="CAJPIN010006328">
    <property type="protein sequence ID" value="CAG2057937.1"/>
    <property type="molecule type" value="Genomic_DNA"/>
</dbReference>
<reference evidence="2" key="1">
    <citation type="submission" date="2021-03" db="EMBL/GenBank/DDBJ databases">
        <authorList>
            <person name="Tran Van P."/>
        </authorList>
    </citation>
    <scope>NUCLEOTIDE SEQUENCE</scope>
</reference>
<protein>
    <submittedName>
        <fullName evidence="2">Uncharacterized protein</fullName>
    </submittedName>
</protein>
<proteinExistence type="predicted"/>
<keyword evidence="1" id="KW-0503">Monooxygenase</keyword>
<accession>A0ABN7NUG3</accession>
<keyword evidence="1" id="KW-0560">Oxidoreductase</keyword>
<dbReference type="Proteomes" id="UP001153148">
    <property type="component" value="Unassembled WGS sequence"/>
</dbReference>
<gene>
    <name evidence="2" type="ORF">TPAB3V08_LOCUS4912</name>
</gene>
<name>A0ABN7NUG3_TIMPD</name>
<evidence type="ECO:0000313" key="3">
    <source>
        <dbReference type="Proteomes" id="UP001153148"/>
    </source>
</evidence>